<evidence type="ECO:0000259" key="1">
    <source>
        <dbReference type="Pfam" id="PF04296"/>
    </source>
</evidence>
<dbReference type="Proteomes" id="UP000002012">
    <property type="component" value="Chromosome"/>
</dbReference>
<dbReference type="Gene3D" id="3.30.1230.10">
    <property type="entry name" value="YlxR-like"/>
    <property type="match status" value="1"/>
</dbReference>
<protein>
    <recommendedName>
        <fullName evidence="1">YlxR domain-containing protein</fullName>
    </recommendedName>
</protein>
<dbReference type="eggNOG" id="COG2740">
    <property type="taxonomic scope" value="Bacteria"/>
</dbReference>
<reference evidence="2 3" key="1">
    <citation type="journal article" date="2010" name="Stand. Genomic Sci.">
        <title>Complete genome sequence of Denitrovibrio acetiphilus type strain (N2460).</title>
        <authorList>
            <person name="Kiss H."/>
            <person name="Lang E."/>
            <person name="Lapidus A."/>
            <person name="Copeland A."/>
            <person name="Nolan M."/>
            <person name="Glavina Del Rio T."/>
            <person name="Chen F."/>
            <person name="Lucas S."/>
            <person name="Tice H."/>
            <person name="Cheng J.F."/>
            <person name="Han C."/>
            <person name="Goodwin L."/>
            <person name="Pitluck S."/>
            <person name="Liolios K."/>
            <person name="Pati A."/>
            <person name="Ivanova N."/>
            <person name="Mavromatis K."/>
            <person name="Chen A."/>
            <person name="Palaniappan K."/>
            <person name="Land M."/>
            <person name="Hauser L."/>
            <person name="Chang Y.J."/>
            <person name="Jeffries C.D."/>
            <person name="Detter J.C."/>
            <person name="Brettin T."/>
            <person name="Spring S."/>
            <person name="Rohde M."/>
            <person name="Goker M."/>
            <person name="Woyke T."/>
            <person name="Bristow J."/>
            <person name="Eisen J.A."/>
            <person name="Markowitz V."/>
            <person name="Hugenholtz P."/>
            <person name="Kyrpides N.C."/>
            <person name="Klenk H.P."/>
        </authorList>
    </citation>
    <scope>NUCLEOTIDE SEQUENCE [LARGE SCALE GENOMIC DNA]</scope>
    <source>
        <strain evidence="3">DSM 12809 / NBRC 114555 / N2460</strain>
    </source>
</reference>
<dbReference type="PANTHER" id="PTHR34215">
    <property type="entry name" value="BLL0784 PROTEIN"/>
    <property type="match status" value="1"/>
</dbReference>
<dbReference type="HOGENOM" id="CLU_2583946_0_0_0"/>
<dbReference type="InterPro" id="IPR007393">
    <property type="entry name" value="YlxR_dom"/>
</dbReference>
<evidence type="ECO:0000313" key="2">
    <source>
        <dbReference type="EMBL" id="ADD68117.1"/>
    </source>
</evidence>
<dbReference type="SUPFAM" id="SSF64376">
    <property type="entry name" value="YlxR-like"/>
    <property type="match status" value="1"/>
</dbReference>
<proteinExistence type="predicted"/>
<dbReference type="PaxDb" id="522772-Dacet_1345"/>
<name>D4H7W8_DENA2</name>
<dbReference type="AlphaFoldDB" id="D4H7W8"/>
<dbReference type="InterPro" id="IPR035931">
    <property type="entry name" value="YlxR-like_sf"/>
</dbReference>
<dbReference type="STRING" id="522772.Dacet_1345"/>
<evidence type="ECO:0000313" key="3">
    <source>
        <dbReference type="Proteomes" id="UP000002012"/>
    </source>
</evidence>
<accession>D4H7W8</accession>
<gene>
    <name evidence="2" type="ordered locus">Dacet_1345</name>
</gene>
<sequence>MTNTGAKTPLRTCVACGTKKPKSKLLRFVLEQGICMDERQIRHGRGAYVCMDEKCRETGIEKKKLQRSLHKVTRRNRKTG</sequence>
<dbReference type="PANTHER" id="PTHR34215:SF1">
    <property type="entry name" value="YLXR DOMAIN-CONTAINING PROTEIN"/>
    <property type="match status" value="1"/>
</dbReference>
<keyword evidence="3" id="KW-1185">Reference proteome</keyword>
<organism evidence="2 3">
    <name type="scientific">Denitrovibrio acetiphilus (strain DSM 12809 / NBRC 114555 / N2460)</name>
    <dbReference type="NCBI Taxonomy" id="522772"/>
    <lineage>
        <taxon>Bacteria</taxon>
        <taxon>Pseudomonadati</taxon>
        <taxon>Deferribacterota</taxon>
        <taxon>Deferribacteres</taxon>
        <taxon>Deferribacterales</taxon>
        <taxon>Geovibrionaceae</taxon>
        <taxon>Denitrovibrio</taxon>
    </lineage>
</organism>
<feature type="domain" description="YlxR" evidence="1">
    <location>
        <begin position="11"/>
        <end position="71"/>
    </location>
</feature>
<dbReference type="RefSeq" id="WP_013010639.1">
    <property type="nucleotide sequence ID" value="NC_013943.1"/>
</dbReference>
<dbReference type="EMBL" id="CP001968">
    <property type="protein sequence ID" value="ADD68117.1"/>
    <property type="molecule type" value="Genomic_DNA"/>
</dbReference>
<dbReference type="InterPro" id="IPR037465">
    <property type="entry name" value="YlxR"/>
</dbReference>
<dbReference type="Pfam" id="PF04296">
    <property type="entry name" value="YlxR"/>
    <property type="match status" value="1"/>
</dbReference>
<dbReference type="InParanoid" id="D4H7W8"/>
<dbReference type="KEGG" id="dap:Dacet_1345"/>